<reference evidence="2 3" key="1">
    <citation type="submission" date="2024-01" db="EMBL/GenBank/DDBJ databases">
        <title>The genomes of 5 underutilized Papilionoideae crops provide insights into root nodulation and disease resistanc.</title>
        <authorList>
            <person name="Jiang F."/>
        </authorList>
    </citation>
    <scope>NUCLEOTIDE SEQUENCE [LARGE SCALE GENOMIC DNA]</scope>
    <source>
        <strain evidence="2">JINMINGXINNONG_FW02</strain>
        <tissue evidence="2">Leaves</tissue>
    </source>
</reference>
<feature type="region of interest" description="Disordered" evidence="1">
    <location>
        <begin position="1"/>
        <end position="29"/>
    </location>
</feature>
<evidence type="ECO:0000313" key="3">
    <source>
        <dbReference type="Proteomes" id="UP001374584"/>
    </source>
</evidence>
<proteinExistence type="predicted"/>
<protein>
    <submittedName>
        <fullName evidence="2">Uncharacterized protein</fullName>
    </submittedName>
</protein>
<dbReference type="AlphaFoldDB" id="A0AAN9QTR9"/>
<accession>A0AAN9QTR9</accession>
<dbReference type="EMBL" id="JAYMYR010000008">
    <property type="protein sequence ID" value="KAK7347657.1"/>
    <property type="molecule type" value="Genomic_DNA"/>
</dbReference>
<feature type="compositionally biased region" description="Basic residues" evidence="1">
    <location>
        <begin position="1"/>
        <end position="11"/>
    </location>
</feature>
<sequence length="94" mass="10439">MKGKERKRKGKLAGSGKHADRSASGPTGIEIPGHLGFGIALRKRAHCNPHMLTTWAFQNFHSVVVMGCCLVLDLKALQYNLLNLYTVFPDPRCY</sequence>
<evidence type="ECO:0000256" key="1">
    <source>
        <dbReference type="SAM" id="MobiDB-lite"/>
    </source>
</evidence>
<name>A0AAN9QTR9_PHACN</name>
<comment type="caution">
    <text evidence="2">The sequence shown here is derived from an EMBL/GenBank/DDBJ whole genome shotgun (WGS) entry which is preliminary data.</text>
</comment>
<evidence type="ECO:0000313" key="2">
    <source>
        <dbReference type="EMBL" id="KAK7347657.1"/>
    </source>
</evidence>
<dbReference type="Proteomes" id="UP001374584">
    <property type="component" value="Unassembled WGS sequence"/>
</dbReference>
<keyword evidence="3" id="KW-1185">Reference proteome</keyword>
<gene>
    <name evidence="2" type="ORF">VNO80_22194</name>
</gene>
<organism evidence="2 3">
    <name type="scientific">Phaseolus coccineus</name>
    <name type="common">Scarlet runner bean</name>
    <name type="synonym">Phaseolus multiflorus</name>
    <dbReference type="NCBI Taxonomy" id="3886"/>
    <lineage>
        <taxon>Eukaryota</taxon>
        <taxon>Viridiplantae</taxon>
        <taxon>Streptophyta</taxon>
        <taxon>Embryophyta</taxon>
        <taxon>Tracheophyta</taxon>
        <taxon>Spermatophyta</taxon>
        <taxon>Magnoliopsida</taxon>
        <taxon>eudicotyledons</taxon>
        <taxon>Gunneridae</taxon>
        <taxon>Pentapetalae</taxon>
        <taxon>rosids</taxon>
        <taxon>fabids</taxon>
        <taxon>Fabales</taxon>
        <taxon>Fabaceae</taxon>
        <taxon>Papilionoideae</taxon>
        <taxon>50 kb inversion clade</taxon>
        <taxon>NPAAA clade</taxon>
        <taxon>indigoferoid/millettioid clade</taxon>
        <taxon>Phaseoleae</taxon>
        <taxon>Phaseolus</taxon>
    </lineage>
</organism>